<evidence type="ECO:0000256" key="1">
    <source>
        <dbReference type="ARBA" id="ARBA00023015"/>
    </source>
</evidence>
<evidence type="ECO:0000313" key="6">
    <source>
        <dbReference type="EMBL" id="GAC20768.1"/>
    </source>
</evidence>
<keyword evidence="2" id="KW-0238">DNA-binding</keyword>
<evidence type="ECO:0000256" key="3">
    <source>
        <dbReference type="ARBA" id="ARBA00023163"/>
    </source>
</evidence>
<organism evidence="6 7">
    <name type="scientific">Paraglaciecola arctica BSs20135</name>
    <dbReference type="NCBI Taxonomy" id="493475"/>
    <lineage>
        <taxon>Bacteria</taxon>
        <taxon>Pseudomonadati</taxon>
        <taxon>Pseudomonadota</taxon>
        <taxon>Gammaproteobacteria</taxon>
        <taxon>Alteromonadales</taxon>
        <taxon>Alteromonadaceae</taxon>
        <taxon>Paraglaciecola</taxon>
    </lineage>
</organism>
<protein>
    <submittedName>
        <fullName evidence="6">Heavy metal-dependent transcription regulator 1</fullName>
    </submittedName>
</protein>
<dbReference type="GO" id="GO:0003700">
    <property type="term" value="F:DNA-binding transcription factor activity"/>
    <property type="evidence" value="ECO:0007669"/>
    <property type="project" value="InterPro"/>
</dbReference>
<keyword evidence="4" id="KW-0175">Coiled coil</keyword>
<dbReference type="InterPro" id="IPR015358">
    <property type="entry name" value="Tscrpt_reg_MerR_DNA-bd"/>
</dbReference>
<dbReference type="EMBL" id="BAEO01000055">
    <property type="protein sequence ID" value="GAC20768.1"/>
    <property type="molecule type" value="Genomic_DNA"/>
</dbReference>
<dbReference type="AlphaFoldDB" id="K6YVM5"/>
<dbReference type="PANTHER" id="PTHR30204:SF94">
    <property type="entry name" value="HEAVY METAL-DEPENDENT TRANSCRIPTIONAL REGULATOR HI_0293-RELATED"/>
    <property type="match status" value="1"/>
</dbReference>
<evidence type="ECO:0000256" key="4">
    <source>
        <dbReference type="SAM" id="Coils"/>
    </source>
</evidence>
<evidence type="ECO:0000313" key="7">
    <source>
        <dbReference type="Proteomes" id="UP000006327"/>
    </source>
</evidence>
<feature type="domain" description="HTH merR-type" evidence="5">
    <location>
        <begin position="1"/>
        <end position="54"/>
    </location>
</feature>
<dbReference type="InterPro" id="IPR047057">
    <property type="entry name" value="MerR_fam"/>
</dbReference>
<dbReference type="SUPFAM" id="SSF46955">
    <property type="entry name" value="Putative DNA-binding domain"/>
    <property type="match status" value="1"/>
</dbReference>
<dbReference type="PANTHER" id="PTHR30204">
    <property type="entry name" value="REDOX-CYCLING DRUG-SENSING TRANSCRIPTIONAL ACTIVATOR SOXR"/>
    <property type="match status" value="1"/>
</dbReference>
<gene>
    <name evidence="6" type="primary">hmrR1</name>
    <name evidence="6" type="ORF">GARC_3814</name>
</gene>
<dbReference type="Pfam" id="PF09278">
    <property type="entry name" value="MerR-DNA-bind"/>
    <property type="match status" value="1"/>
</dbReference>
<comment type="caution">
    <text evidence="6">The sequence shown here is derived from an EMBL/GenBank/DDBJ whole genome shotgun (WGS) entry which is preliminary data.</text>
</comment>
<keyword evidence="1" id="KW-0805">Transcription regulation</keyword>
<accession>K6YVM5</accession>
<proteinExistence type="predicted"/>
<feature type="coiled-coil region" evidence="4">
    <location>
        <begin position="76"/>
        <end position="103"/>
    </location>
</feature>
<dbReference type="SMART" id="SM00422">
    <property type="entry name" value="HTH_MERR"/>
    <property type="match status" value="1"/>
</dbReference>
<dbReference type="Gene3D" id="1.10.1660.10">
    <property type="match status" value="1"/>
</dbReference>
<dbReference type="GO" id="GO:0003677">
    <property type="term" value="F:DNA binding"/>
    <property type="evidence" value="ECO:0007669"/>
    <property type="project" value="UniProtKB-KW"/>
</dbReference>
<dbReference type="InterPro" id="IPR009061">
    <property type="entry name" value="DNA-bd_dom_put_sf"/>
</dbReference>
<dbReference type="InterPro" id="IPR000551">
    <property type="entry name" value="MerR-type_HTH_dom"/>
</dbReference>
<evidence type="ECO:0000259" key="5">
    <source>
        <dbReference type="PROSITE" id="PS50937"/>
    </source>
</evidence>
<dbReference type="Proteomes" id="UP000006327">
    <property type="component" value="Unassembled WGS sequence"/>
</dbReference>
<keyword evidence="3" id="KW-0804">Transcription</keyword>
<evidence type="ECO:0000256" key="2">
    <source>
        <dbReference type="ARBA" id="ARBA00023125"/>
    </source>
</evidence>
<reference evidence="6 7" key="1">
    <citation type="journal article" date="2017" name="Antonie Van Leeuwenhoek">
        <title>Rhizobium rhizosphaerae sp. nov., a novel species isolated from rice rhizosphere.</title>
        <authorList>
            <person name="Zhao J.J."/>
            <person name="Zhang J."/>
            <person name="Zhang R.J."/>
            <person name="Zhang C.W."/>
            <person name="Yin H.Q."/>
            <person name="Zhang X.X."/>
        </authorList>
    </citation>
    <scope>NUCLEOTIDE SEQUENCE [LARGE SCALE GENOMIC DNA]</scope>
    <source>
        <strain evidence="6 7">BSs20135</strain>
    </source>
</reference>
<dbReference type="PROSITE" id="PS50937">
    <property type="entry name" value="HTH_MERR_2"/>
    <property type="match status" value="1"/>
</dbReference>
<dbReference type="STRING" id="493475.GARC_3814"/>
<name>K6YVM5_9ALTE</name>
<keyword evidence="7" id="KW-1185">Reference proteome</keyword>
<sequence length="114" mass="13035">MIRHYEVTGLIPKAIRSDAQYRLYNSQQLKLLGVIKQAKRLGFSLNQISALSDLWQNPNRASREVKRLAEQHLYEIDSKISELKQMKTSLQELADNCNDDENSNCSILDGLDQG</sequence>
<dbReference type="eggNOG" id="COG0789">
    <property type="taxonomic scope" value="Bacteria"/>
</dbReference>